<dbReference type="InterPro" id="IPR036390">
    <property type="entry name" value="WH_DNA-bd_sf"/>
</dbReference>
<sequence length="151" mass="16806">MTTPSRALVEDPLARHHPVSFAIFALARQHRALAAALLADCGLFPGQELILMQLWEQDGRSQKQLVEALKLDHSTIAKSVRRLENSGLVVRTADESDARVKVVSLTAEGRALEERTKAKWRELEEATTRGLTEQERRQFVALAAKVVDQLG</sequence>
<proteinExistence type="predicted"/>
<gene>
    <name evidence="5" type="ORF">GCM10010185_46510</name>
</gene>
<dbReference type="PROSITE" id="PS50995">
    <property type="entry name" value="HTH_MARR_2"/>
    <property type="match status" value="1"/>
</dbReference>
<evidence type="ECO:0000256" key="1">
    <source>
        <dbReference type="ARBA" id="ARBA00023015"/>
    </source>
</evidence>
<reference evidence="5" key="1">
    <citation type="journal article" date="2014" name="Int. J. Syst. Evol. Microbiol.">
        <title>Complete genome sequence of Corynebacterium casei LMG S-19264T (=DSM 44701T), isolated from a smear-ripened cheese.</title>
        <authorList>
            <consortium name="US DOE Joint Genome Institute (JGI-PGF)"/>
            <person name="Walter F."/>
            <person name="Albersmeier A."/>
            <person name="Kalinowski J."/>
            <person name="Ruckert C."/>
        </authorList>
    </citation>
    <scope>NUCLEOTIDE SEQUENCE</scope>
    <source>
        <strain evidence="5">JCM 3313</strain>
    </source>
</reference>
<evidence type="ECO:0000256" key="3">
    <source>
        <dbReference type="ARBA" id="ARBA00023163"/>
    </source>
</evidence>
<dbReference type="GO" id="GO:0003677">
    <property type="term" value="F:DNA binding"/>
    <property type="evidence" value="ECO:0007669"/>
    <property type="project" value="UniProtKB-KW"/>
</dbReference>
<dbReference type="EMBL" id="BMRG01000010">
    <property type="protein sequence ID" value="GGP68364.1"/>
    <property type="molecule type" value="Genomic_DNA"/>
</dbReference>
<dbReference type="Proteomes" id="UP000639606">
    <property type="component" value="Unassembled WGS sequence"/>
</dbReference>
<comment type="caution">
    <text evidence="5">The sequence shown here is derived from an EMBL/GenBank/DDBJ whole genome shotgun (WGS) entry which is preliminary data.</text>
</comment>
<keyword evidence="3" id="KW-0804">Transcription</keyword>
<dbReference type="InterPro" id="IPR011991">
    <property type="entry name" value="ArsR-like_HTH"/>
</dbReference>
<dbReference type="SMART" id="SM00347">
    <property type="entry name" value="HTH_MARR"/>
    <property type="match status" value="1"/>
</dbReference>
<keyword evidence="1" id="KW-0805">Transcription regulation</keyword>
<evidence type="ECO:0000256" key="2">
    <source>
        <dbReference type="ARBA" id="ARBA00023125"/>
    </source>
</evidence>
<dbReference type="SUPFAM" id="SSF46785">
    <property type="entry name" value="Winged helix' DNA-binding domain"/>
    <property type="match status" value="1"/>
</dbReference>
<keyword evidence="2" id="KW-0238">DNA-binding</keyword>
<dbReference type="PANTHER" id="PTHR42756:SF1">
    <property type="entry name" value="TRANSCRIPTIONAL REPRESSOR OF EMRAB OPERON"/>
    <property type="match status" value="1"/>
</dbReference>
<protein>
    <submittedName>
        <fullName evidence="5">MarR family transcriptional regulator</fullName>
    </submittedName>
</protein>
<reference evidence="5" key="2">
    <citation type="submission" date="2020-09" db="EMBL/GenBank/DDBJ databases">
        <authorList>
            <person name="Sun Q."/>
            <person name="Ohkuma M."/>
        </authorList>
    </citation>
    <scope>NUCLEOTIDE SEQUENCE</scope>
    <source>
        <strain evidence="5">JCM 3313</strain>
    </source>
</reference>
<dbReference type="InterPro" id="IPR036388">
    <property type="entry name" value="WH-like_DNA-bd_sf"/>
</dbReference>
<dbReference type="GO" id="GO:0003700">
    <property type="term" value="F:DNA-binding transcription factor activity"/>
    <property type="evidence" value="ECO:0007669"/>
    <property type="project" value="InterPro"/>
</dbReference>
<dbReference type="InterPro" id="IPR000835">
    <property type="entry name" value="HTH_MarR-typ"/>
</dbReference>
<dbReference type="PANTHER" id="PTHR42756">
    <property type="entry name" value="TRANSCRIPTIONAL REGULATOR, MARR"/>
    <property type="match status" value="1"/>
</dbReference>
<evidence type="ECO:0000259" key="4">
    <source>
        <dbReference type="PROSITE" id="PS50995"/>
    </source>
</evidence>
<feature type="domain" description="HTH marR-type" evidence="4">
    <location>
        <begin position="16"/>
        <end position="148"/>
    </location>
</feature>
<organism evidence="5 6">
    <name type="scientific">Saccharothrix coeruleofusca</name>
    <dbReference type="NCBI Taxonomy" id="33919"/>
    <lineage>
        <taxon>Bacteria</taxon>
        <taxon>Bacillati</taxon>
        <taxon>Actinomycetota</taxon>
        <taxon>Actinomycetes</taxon>
        <taxon>Pseudonocardiales</taxon>
        <taxon>Pseudonocardiaceae</taxon>
        <taxon>Saccharothrix</taxon>
    </lineage>
</organism>
<dbReference type="PRINTS" id="PR00598">
    <property type="entry name" value="HTHMARR"/>
</dbReference>
<dbReference type="AlphaFoldDB" id="A0A918APT0"/>
<evidence type="ECO:0000313" key="5">
    <source>
        <dbReference type="EMBL" id="GGP68364.1"/>
    </source>
</evidence>
<keyword evidence="6" id="KW-1185">Reference proteome</keyword>
<dbReference type="Pfam" id="PF01047">
    <property type="entry name" value="MarR"/>
    <property type="match status" value="1"/>
</dbReference>
<evidence type="ECO:0000313" key="6">
    <source>
        <dbReference type="Proteomes" id="UP000639606"/>
    </source>
</evidence>
<dbReference type="RefSeq" id="WP_189225418.1">
    <property type="nucleotide sequence ID" value="NZ_BMRG01000010.1"/>
</dbReference>
<dbReference type="CDD" id="cd00090">
    <property type="entry name" value="HTH_ARSR"/>
    <property type="match status" value="1"/>
</dbReference>
<name>A0A918APT0_9PSEU</name>
<dbReference type="Gene3D" id="1.10.10.10">
    <property type="entry name" value="Winged helix-like DNA-binding domain superfamily/Winged helix DNA-binding domain"/>
    <property type="match status" value="1"/>
</dbReference>
<accession>A0A918APT0</accession>